<evidence type="ECO:0000313" key="2">
    <source>
        <dbReference type="Proteomes" id="UP000001734"/>
    </source>
</evidence>
<dbReference type="HOGENOM" id="CLU_2973459_0_0_6"/>
<evidence type="ECO:0000313" key="1">
    <source>
        <dbReference type="EMBL" id="ACI12076.1"/>
    </source>
</evidence>
<organism evidence="1 2">
    <name type="scientific">Klebsiella variicola (strain 342)</name>
    <name type="common">Klebsiella pneumoniae</name>
    <dbReference type="NCBI Taxonomy" id="507522"/>
    <lineage>
        <taxon>Bacteria</taxon>
        <taxon>Pseudomonadati</taxon>
        <taxon>Pseudomonadota</taxon>
        <taxon>Gammaproteobacteria</taxon>
        <taxon>Enterobacterales</taxon>
        <taxon>Enterobacteriaceae</taxon>
        <taxon>Klebsiella/Raoultella group</taxon>
        <taxon>Klebsiella</taxon>
        <taxon>Klebsiella pneumoniae complex</taxon>
    </lineage>
</organism>
<accession>B5RJX6</accession>
<dbReference type="EMBL" id="CP000965">
    <property type="protein sequence ID" value="ACI12076.1"/>
    <property type="molecule type" value="Genomic_DNA"/>
</dbReference>
<sequence>MTQWSRIPDAFFNSISLKRKNSEHTNHSYLNAFFKAASTKNRLIKCAMDRISDGIQLG</sequence>
<dbReference type="Proteomes" id="UP000001734">
    <property type="component" value="Plasmid pKP187"/>
</dbReference>
<dbReference type="AlphaFoldDB" id="B5RJX6"/>
<reference evidence="1 2" key="1">
    <citation type="journal article" date="2008" name="PLoS Genet.">
        <title>Complete genome sequence of the N2-fixing broad host range endophyte Klebsiella pneumoniae 342 and virulence predictions verified in mice.</title>
        <authorList>
            <person name="Fouts D.E."/>
            <person name="Tyler H.L."/>
            <person name="DeBoy R.T."/>
            <person name="Daugherty S."/>
            <person name="Ren Q."/>
            <person name="Badger J.H."/>
            <person name="Durkin A.S."/>
            <person name="Huot H."/>
            <person name="Shrivastava S."/>
            <person name="Kothari S."/>
            <person name="Dodson R.J."/>
            <person name="Mohamoud Y."/>
            <person name="Khouri H."/>
            <person name="Roesch L.F."/>
            <person name="Krogfelt K.A."/>
            <person name="Struve C."/>
            <person name="Triplett E.W."/>
            <person name="Methe B.A."/>
        </authorList>
    </citation>
    <scope>NUCLEOTIDE SEQUENCE [LARGE SCALE GENOMIC DNA]</scope>
    <source>
        <strain evidence="1 2">342</strain>
        <plasmid evidence="2">Plasmid pKP187</plasmid>
    </source>
</reference>
<dbReference type="BioCyc" id="KPNE507522:GI0B-5586-MONOMER"/>
<name>B5RJX6_KLEV3</name>
<protein>
    <submittedName>
        <fullName evidence="1">Uncharacterized protein</fullName>
    </submittedName>
</protein>
<dbReference type="KEGG" id="kpe:KPK_A0050"/>
<geneLocation type="plasmid" evidence="1 2">
    <name>pKP187</name>
</geneLocation>
<proteinExistence type="predicted"/>
<gene>
    <name evidence="1" type="ordered locus">KPK_A0050</name>
</gene>
<keyword evidence="1" id="KW-0614">Plasmid</keyword>